<feature type="transmembrane region" description="Helical" evidence="1">
    <location>
        <begin position="143"/>
        <end position="165"/>
    </location>
</feature>
<evidence type="ECO:0000313" key="3">
    <source>
        <dbReference type="Proteomes" id="UP000245845"/>
    </source>
</evidence>
<dbReference type="Pfam" id="PF12730">
    <property type="entry name" value="ABC2_membrane_4"/>
    <property type="match status" value="1"/>
</dbReference>
<feature type="transmembrane region" description="Helical" evidence="1">
    <location>
        <begin position="109"/>
        <end position="131"/>
    </location>
</feature>
<dbReference type="Proteomes" id="UP000245845">
    <property type="component" value="Unassembled WGS sequence"/>
</dbReference>
<feature type="transmembrane region" description="Helical" evidence="1">
    <location>
        <begin position="234"/>
        <end position="252"/>
    </location>
</feature>
<organism evidence="2 3">
    <name type="scientific">Faecalicatena orotica</name>
    <dbReference type="NCBI Taxonomy" id="1544"/>
    <lineage>
        <taxon>Bacteria</taxon>
        <taxon>Bacillati</taxon>
        <taxon>Bacillota</taxon>
        <taxon>Clostridia</taxon>
        <taxon>Lachnospirales</taxon>
        <taxon>Lachnospiraceae</taxon>
        <taxon>Faecalicatena</taxon>
    </lineage>
</organism>
<keyword evidence="1" id="KW-0472">Membrane</keyword>
<dbReference type="NCBIfam" id="TIGR03733">
    <property type="entry name" value="lanti_perm_MutG"/>
    <property type="match status" value="1"/>
</dbReference>
<evidence type="ECO:0000256" key="1">
    <source>
        <dbReference type="SAM" id="Phobius"/>
    </source>
</evidence>
<keyword evidence="3" id="KW-1185">Reference proteome</keyword>
<comment type="caution">
    <text evidence="2">The sequence shown here is derived from an EMBL/GenBank/DDBJ whole genome shotgun (WGS) entry which is preliminary data.</text>
</comment>
<feature type="transmembrane region" description="Helical" evidence="1">
    <location>
        <begin position="28"/>
        <end position="49"/>
    </location>
</feature>
<reference evidence="2 3" key="1">
    <citation type="submission" date="2018-05" db="EMBL/GenBank/DDBJ databases">
        <title>The Hungate 1000. A catalogue of reference genomes from the rumen microbiome.</title>
        <authorList>
            <person name="Kelly W."/>
        </authorList>
    </citation>
    <scope>NUCLEOTIDE SEQUENCE [LARGE SCALE GENOMIC DNA]</scope>
    <source>
        <strain evidence="2 3">NLAE-zl-C242</strain>
    </source>
</reference>
<feature type="transmembrane region" description="Helical" evidence="1">
    <location>
        <begin position="61"/>
        <end position="82"/>
    </location>
</feature>
<keyword evidence="1" id="KW-0812">Transmembrane</keyword>
<feature type="transmembrane region" description="Helical" evidence="1">
    <location>
        <begin position="172"/>
        <end position="189"/>
    </location>
</feature>
<dbReference type="EMBL" id="QGDL01000001">
    <property type="protein sequence ID" value="PWJ31972.1"/>
    <property type="molecule type" value="Genomic_DNA"/>
</dbReference>
<gene>
    <name evidence="2" type="ORF">A8806_101259</name>
</gene>
<accession>A0A2Y9B7F8</accession>
<dbReference type="InterPro" id="IPR022294">
    <property type="entry name" value="ABC-transptr_permeasesu"/>
</dbReference>
<dbReference type="CDD" id="cd21808">
    <property type="entry name" value="ABC-2_lan_permease_MutG"/>
    <property type="match status" value="1"/>
</dbReference>
<dbReference type="RefSeq" id="WP_181368538.1">
    <property type="nucleotide sequence ID" value="NZ_BAAACK010000007.1"/>
</dbReference>
<dbReference type="AlphaFoldDB" id="A0A2Y9B7F8"/>
<keyword evidence="1" id="KW-1133">Transmembrane helix</keyword>
<sequence>MGRLENGRKHVTFLHLLGAEMLKMRRTWILWLHILMPVLGIAVFLWYYSFSMWSAWGKISGYIEIVSIVCPVLVSFVSALAAEQEKQAGHFQNLFGTGRHRESNLAIKICLLMLWNLAALLLAVGGFGAGFSLMTDVKVPGKFYPILILITWVCQMFCYCFHLFLGIRFSRGISIGAGVVESLVAALMMTGLGDGIWQFLPCAWAGRFTGYYVQMTANADINKEFLRTQIETGGIVMLLMTLAGAGLLFMWFHNYEGRRMED</sequence>
<name>A0A2Y9B7F8_9FIRM</name>
<evidence type="ECO:0000313" key="2">
    <source>
        <dbReference type="EMBL" id="PWJ31972.1"/>
    </source>
</evidence>
<proteinExistence type="predicted"/>
<protein>
    <submittedName>
        <fullName evidence="2">ABC-2 type transport system permease protein</fullName>
    </submittedName>
</protein>